<dbReference type="AlphaFoldDB" id="A0A1L9NRZ0"/>
<sequence length="75" mass="8407">MSQFHALPHTATFLEAREPRKALLSRLTTALTVARTRRALAQMDAASLADIGLSSAQVRTEMRRPFWDIAPQCVR</sequence>
<dbReference type="Pfam" id="PF06568">
    <property type="entry name" value="YjiS-like"/>
    <property type="match status" value="1"/>
</dbReference>
<dbReference type="RefSeq" id="WP_072632147.1">
    <property type="nucleotide sequence ID" value="NZ_JABBAN010000080.1"/>
</dbReference>
<protein>
    <recommendedName>
        <fullName evidence="1">YjiS-like domain-containing protein</fullName>
    </recommendedName>
</protein>
<accession>A0A1L9NRZ0</accession>
<evidence type="ECO:0000313" key="2">
    <source>
        <dbReference type="EMBL" id="OJI92065.1"/>
    </source>
</evidence>
<reference evidence="2 3" key="1">
    <citation type="submission" date="2016-10" db="EMBL/GenBank/DDBJ databases">
        <title>Genome sequence of Planktotalea frisia SH6-1.</title>
        <authorList>
            <person name="Poehlein A."/>
            <person name="Bakenhus I."/>
            <person name="Voget S."/>
            <person name="Brinkhoff T."/>
            <person name="Simon M."/>
        </authorList>
    </citation>
    <scope>NUCLEOTIDE SEQUENCE [LARGE SCALE GENOMIC DNA]</scope>
    <source>
        <strain evidence="2 3">SH6-1</strain>
    </source>
</reference>
<name>A0A1L9NRZ0_9RHOB</name>
<evidence type="ECO:0000313" key="3">
    <source>
        <dbReference type="Proteomes" id="UP000184514"/>
    </source>
</evidence>
<comment type="caution">
    <text evidence="2">The sequence shown here is derived from an EMBL/GenBank/DDBJ whole genome shotgun (WGS) entry which is preliminary data.</text>
</comment>
<keyword evidence="3" id="KW-1185">Reference proteome</keyword>
<dbReference type="InterPro" id="IPR009506">
    <property type="entry name" value="YjiS-like"/>
</dbReference>
<proteinExistence type="predicted"/>
<gene>
    <name evidence="2" type="ORF">PFRI_36600</name>
</gene>
<dbReference type="STRING" id="696762.PFRI_36600"/>
<evidence type="ECO:0000259" key="1">
    <source>
        <dbReference type="Pfam" id="PF06568"/>
    </source>
</evidence>
<organism evidence="2 3">
    <name type="scientific">Planktotalea frisia</name>
    <dbReference type="NCBI Taxonomy" id="696762"/>
    <lineage>
        <taxon>Bacteria</taxon>
        <taxon>Pseudomonadati</taxon>
        <taxon>Pseudomonadota</taxon>
        <taxon>Alphaproteobacteria</taxon>
        <taxon>Rhodobacterales</taxon>
        <taxon>Paracoccaceae</taxon>
        <taxon>Planktotalea</taxon>
    </lineage>
</organism>
<dbReference type="Proteomes" id="UP000184514">
    <property type="component" value="Unassembled WGS sequence"/>
</dbReference>
<dbReference type="EMBL" id="MLCB01000201">
    <property type="protein sequence ID" value="OJI92065.1"/>
    <property type="molecule type" value="Genomic_DNA"/>
</dbReference>
<feature type="domain" description="YjiS-like" evidence="1">
    <location>
        <begin position="34"/>
        <end position="59"/>
    </location>
</feature>